<dbReference type="EMBL" id="AMQM01003259">
    <property type="status" value="NOT_ANNOTATED_CDS"/>
    <property type="molecule type" value="Genomic_DNA"/>
</dbReference>
<dbReference type="OrthoDB" id="9992480at2759"/>
<reference evidence="2 4" key="2">
    <citation type="journal article" date="2013" name="Nature">
        <title>Insights into bilaterian evolution from three spiralian genomes.</title>
        <authorList>
            <person name="Simakov O."/>
            <person name="Marletaz F."/>
            <person name="Cho S.J."/>
            <person name="Edsinger-Gonzales E."/>
            <person name="Havlak P."/>
            <person name="Hellsten U."/>
            <person name="Kuo D.H."/>
            <person name="Larsson T."/>
            <person name="Lv J."/>
            <person name="Arendt D."/>
            <person name="Savage R."/>
            <person name="Osoegawa K."/>
            <person name="de Jong P."/>
            <person name="Grimwood J."/>
            <person name="Chapman J.A."/>
            <person name="Shapiro H."/>
            <person name="Aerts A."/>
            <person name="Otillar R.P."/>
            <person name="Terry A.Y."/>
            <person name="Boore J.L."/>
            <person name="Grigoriev I.V."/>
            <person name="Lindberg D.R."/>
            <person name="Seaver E.C."/>
            <person name="Weisblat D.A."/>
            <person name="Putnam N.H."/>
            <person name="Rokhsar D.S."/>
        </authorList>
    </citation>
    <scope>NUCLEOTIDE SEQUENCE</scope>
</reference>
<keyword evidence="4" id="KW-1185">Reference proteome</keyword>
<feature type="region of interest" description="Disordered" evidence="1">
    <location>
        <begin position="43"/>
        <end position="85"/>
    </location>
</feature>
<evidence type="ECO:0000313" key="4">
    <source>
        <dbReference type="Proteomes" id="UP000015101"/>
    </source>
</evidence>
<reference evidence="3" key="3">
    <citation type="submission" date="2015-06" db="UniProtKB">
        <authorList>
            <consortium name="EnsemblMetazoa"/>
        </authorList>
    </citation>
    <scope>IDENTIFICATION</scope>
</reference>
<dbReference type="HOGENOM" id="CLU_845384_0_0_1"/>
<proteinExistence type="predicted"/>
<sequence length="329" mass="37951">MSGCSENLDTQSSFYVESGRYTTKYLRIVRICFTRPFLRNEDDMTSASNPTSSSPVSSSLRSSPLSFLSSSPNLRNDENTSLTEDAPIQTVANRSADFCSIHAAFDKQTKNDDRVDVEHSSKVNDGCKVSRPRFISLFKSLSQDGTSLEKQQQKLSEKQQKHQYQLRRQTSLNFPQQQHQQQQHRQRRLTHSCSLHLPRNQQRNTHQQYQQLNPNYVTFEPVMLSSGGIIGIPLFERLSETMKRAMLWLSQCSPDIQVISAETVPVRIFSGNQYGNHEVTYTWNRGEQKEFWLFVIRLYISGDFRFSPPDVLLPPFLLKKRNENCCHVS</sequence>
<feature type="compositionally biased region" description="Low complexity" evidence="1">
    <location>
        <begin position="46"/>
        <end position="74"/>
    </location>
</feature>
<dbReference type="Proteomes" id="UP000015101">
    <property type="component" value="Unassembled WGS sequence"/>
</dbReference>
<evidence type="ECO:0000313" key="2">
    <source>
        <dbReference type="EMBL" id="ESO08471.1"/>
    </source>
</evidence>
<dbReference type="CTD" id="20211689"/>
<organism evidence="3 4">
    <name type="scientific">Helobdella robusta</name>
    <name type="common">Californian leech</name>
    <dbReference type="NCBI Taxonomy" id="6412"/>
    <lineage>
        <taxon>Eukaryota</taxon>
        <taxon>Metazoa</taxon>
        <taxon>Spiralia</taxon>
        <taxon>Lophotrochozoa</taxon>
        <taxon>Annelida</taxon>
        <taxon>Clitellata</taxon>
        <taxon>Hirudinea</taxon>
        <taxon>Rhynchobdellida</taxon>
        <taxon>Glossiphoniidae</taxon>
        <taxon>Helobdella</taxon>
    </lineage>
</organism>
<dbReference type="AlphaFoldDB" id="T1FS92"/>
<dbReference type="EMBL" id="KB096080">
    <property type="protein sequence ID" value="ESO08471.1"/>
    <property type="molecule type" value="Genomic_DNA"/>
</dbReference>
<name>T1FS92_HELRO</name>
<dbReference type="GeneID" id="20211689"/>
<protein>
    <submittedName>
        <fullName evidence="2 3">Uncharacterized protein</fullName>
    </submittedName>
</protein>
<accession>T1FS92</accession>
<gene>
    <name evidence="3" type="primary">20211689</name>
    <name evidence="2" type="ORF">HELRODRAFT_190744</name>
</gene>
<dbReference type="RefSeq" id="XP_009013401.1">
    <property type="nucleotide sequence ID" value="XM_009015153.1"/>
</dbReference>
<dbReference type="EnsemblMetazoa" id="HelroT190744">
    <property type="protein sequence ID" value="HelroP190744"/>
    <property type="gene ID" value="HelroG190744"/>
</dbReference>
<reference evidence="4" key="1">
    <citation type="submission" date="2012-12" db="EMBL/GenBank/DDBJ databases">
        <authorList>
            <person name="Hellsten U."/>
            <person name="Grimwood J."/>
            <person name="Chapman J.A."/>
            <person name="Shapiro H."/>
            <person name="Aerts A."/>
            <person name="Otillar R.P."/>
            <person name="Terry A.Y."/>
            <person name="Boore J.L."/>
            <person name="Simakov O."/>
            <person name="Marletaz F."/>
            <person name="Cho S.-J."/>
            <person name="Edsinger-Gonzales E."/>
            <person name="Havlak P."/>
            <person name="Kuo D.-H."/>
            <person name="Larsson T."/>
            <person name="Lv J."/>
            <person name="Arendt D."/>
            <person name="Savage R."/>
            <person name="Osoegawa K."/>
            <person name="de Jong P."/>
            <person name="Lindberg D.R."/>
            <person name="Seaver E.C."/>
            <person name="Weisblat D.A."/>
            <person name="Putnam N.H."/>
            <person name="Grigoriev I.V."/>
            <person name="Rokhsar D.S."/>
        </authorList>
    </citation>
    <scope>NUCLEOTIDE SEQUENCE</scope>
</reference>
<dbReference type="InParanoid" id="T1FS92"/>
<evidence type="ECO:0000256" key="1">
    <source>
        <dbReference type="SAM" id="MobiDB-lite"/>
    </source>
</evidence>
<dbReference type="KEGG" id="hro:HELRODRAFT_190744"/>
<evidence type="ECO:0000313" key="3">
    <source>
        <dbReference type="EnsemblMetazoa" id="HelroP190744"/>
    </source>
</evidence>